<keyword evidence="2" id="KW-0808">Transferase</keyword>
<protein>
    <submittedName>
        <fullName evidence="2">Phytol kinase</fullName>
    </submittedName>
</protein>
<keyword evidence="2" id="KW-0418">Kinase</keyword>
<sequence length="188" mass="20361">MVHQMREFFRKLVHIIFGLGIAALIWFTPESTALPLLMTGTFAGIMFRDALVRGYRIPLISDLIDNLERENVRPGKGALYFALSSLFCLVLFPKEVVVPAIITLSVLDGAATLVGYYYGRHPVVGNKTAEGSLAGVTAAVFFLLPFVPPFQAVVVSVIAGLTELLSPVDDNLTIPVVVCIALTLLAML</sequence>
<evidence type="ECO:0000313" key="2">
    <source>
        <dbReference type="EMBL" id="KUG15684.1"/>
    </source>
</evidence>
<feature type="transmembrane region" description="Helical" evidence="1">
    <location>
        <begin position="12"/>
        <end position="28"/>
    </location>
</feature>
<evidence type="ECO:0000256" key="1">
    <source>
        <dbReference type="SAM" id="Phobius"/>
    </source>
</evidence>
<dbReference type="EMBL" id="LNQE01001538">
    <property type="protein sequence ID" value="KUG15684.1"/>
    <property type="molecule type" value="Genomic_DNA"/>
</dbReference>
<dbReference type="PANTHER" id="PTHR31303:SF1">
    <property type="entry name" value="CTP-DEPENDENT DIACYLGLYCEROL KINASE 1"/>
    <property type="match status" value="1"/>
</dbReference>
<dbReference type="InterPro" id="IPR037997">
    <property type="entry name" value="Dgk1-like"/>
</dbReference>
<organism evidence="2">
    <name type="scientific">hydrocarbon metagenome</name>
    <dbReference type="NCBI Taxonomy" id="938273"/>
    <lineage>
        <taxon>unclassified sequences</taxon>
        <taxon>metagenomes</taxon>
        <taxon>ecological metagenomes</taxon>
    </lineage>
</organism>
<dbReference type="GO" id="GO:0004143">
    <property type="term" value="F:ATP-dependent diacylglycerol kinase activity"/>
    <property type="evidence" value="ECO:0007669"/>
    <property type="project" value="InterPro"/>
</dbReference>
<reference evidence="2" key="1">
    <citation type="journal article" date="2015" name="Proc. Natl. Acad. Sci. U.S.A.">
        <title>Networks of energetic and metabolic interactions define dynamics in microbial communities.</title>
        <authorList>
            <person name="Embree M."/>
            <person name="Liu J.K."/>
            <person name="Al-Bassam M.M."/>
            <person name="Zengler K."/>
        </authorList>
    </citation>
    <scope>NUCLEOTIDE SEQUENCE</scope>
</reference>
<dbReference type="PANTHER" id="PTHR31303">
    <property type="entry name" value="CTP-DEPENDENT DIACYLGLYCEROL KINASE 1"/>
    <property type="match status" value="1"/>
</dbReference>
<comment type="caution">
    <text evidence="2">The sequence shown here is derived from an EMBL/GenBank/DDBJ whole genome shotgun (WGS) entry which is preliminary data.</text>
</comment>
<keyword evidence="1" id="KW-1133">Transmembrane helix</keyword>
<feature type="transmembrane region" description="Helical" evidence="1">
    <location>
        <begin position="100"/>
        <end position="119"/>
    </location>
</feature>
<keyword evidence="1" id="KW-0812">Transmembrane</keyword>
<keyword evidence="1" id="KW-0472">Membrane</keyword>
<name>A0A0W8F473_9ZZZZ</name>
<proteinExistence type="predicted"/>
<dbReference type="AlphaFoldDB" id="A0A0W8F473"/>
<gene>
    <name evidence="2" type="ORF">ASZ90_014649</name>
</gene>
<feature type="transmembrane region" description="Helical" evidence="1">
    <location>
        <begin position="131"/>
        <end position="159"/>
    </location>
</feature>
<accession>A0A0W8F473</accession>